<proteinExistence type="predicted"/>
<dbReference type="RefSeq" id="WP_114796661.1">
    <property type="nucleotide sequence ID" value="NZ_QQZY01000005.1"/>
</dbReference>
<dbReference type="InterPro" id="IPR000868">
    <property type="entry name" value="Isochorismatase-like_dom"/>
</dbReference>
<evidence type="ECO:0000259" key="2">
    <source>
        <dbReference type="Pfam" id="PF00857"/>
    </source>
</evidence>
<name>A0A7M2YVI8_9ACTN</name>
<sequence length="209" mass="22839">MSSRQVLWDVDTQVDFMLPDGKLYVPGAEQLAPAMGRLVSWARAAGAVHVASADDHELTDPEISDAPDFTSTYPPHCLRGTRGAQRIPETEQADPLPLSHVAYPPRLLRELVRGRRELLLLKKSFDVFTNPNADAVLEALDPSEVILFGVATDVCDHAAIVGLLRRGRRVAFVEDAARGLDEGRTRSCLAQWRDAGVRFTTVEAVVATG</sequence>
<reference evidence="3 4" key="1">
    <citation type="submission" date="2018-07" db="EMBL/GenBank/DDBJ databases">
        <title>High-quality-draft genome sequence of Gaiella occulta.</title>
        <authorList>
            <person name="Severino R."/>
            <person name="Froufe H.J.C."/>
            <person name="Rainey F.A."/>
            <person name="Barroso C."/>
            <person name="Albuquerque L."/>
            <person name="Lobo-Da-Cunha A."/>
            <person name="Da Costa M.S."/>
            <person name="Egas C."/>
        </authorList>
    </citation>
    <scope>NUCLEOTIDE SEQUENCE [LARGE SCALE GENOMIC DNA]</scope>
    <source>
        <strain evidence="3 4">F2-233</strain>
    </source>
</reference>
<dbReference type="PANTHER" id="PTHR43540:SF6">
    <property type="entry name" value="ISOCHORISMATASE-LIKE DOMAIN-CONTAINING PROTEIN"/>
    <property type="match status" value="1"/>
</dbReference>
<dbReference type="InterPro" id="IPR050272">
    <property type="entry name" value="Isochorismatase-like_hydrls"/>
</dbReference>
<keyword evidence="1" id="KW-0378">Hydrolase</keyword>
<comment type="caution">
    <text evidence="3">The sequence shown here is derived from an EMBL/GenBank/DDBJ whole genome shotgun (WGS) entry which is preliminary data.</text>
</comment>
<reference evidence="4" key="2">
    <citation type="journal article" date="2019" name="MicrobiologyOpen">
        <title>High-quality draft genome sequence of Gaiella occulta isolated from a 150 meter deep mineral water borehole and comparison with the genome sequences of other deep-branching lineages of the phylum Actinobacteria.</title>
        <authorList>
            <person name="Severino R."/>
            <person name="Froufe H.J.C."/>
            <person name="Barroso C."/>
            <person name="Albuquerque L."/>
            <person name="Lobo-da-Cunha A."/>
            <person name="da Costa M.S."/>
            <person name="Egas C."/>
        </authorList>
    </citation>
    <scope>NUCLEOTIDE SEQUENCE [LARGE SCALE GENOMIC DNA]</scope>
    <source>
        <strain evidence="4">F2-233</strain>
    </source>
</reference>
<dbReference type="Pfam" id="PF00857">
    <property type="entry name" value="Isochorismatase"/>
    <property type="match status" value="1"/>
</dbReference>
<evidence type="ECO:0000313" key="4">
    <source>
        <dbReference type="Proteomes" id="UP000254134"/>
    </source>
</evidence>
<dbReference type="InterPro" id="IPR036380">
    <property type="entry name" value="Isochorismatase-like_sf"/>
</dbReference>
<dbReference type="Gene3D" id="3.40.50.850">
    <property type="entry name" value="Isochorismatase-like"/>
    <property type="match status" value="1"/>
</dbReference>
<keyword evidence="4" id="KW-1185">Reference proteome</keyword>
<dbReference type="AlphaFoldDB" id="A0A7M2YVI8"/>
<dbReference type="GO" id="GO:0016787">
    <property type="term" value="F:hydrolase activity"/>
    <property type="evidence" value="ECO:0007669"/>
    <property type="project" value="UniProtKB-KW"/>
</dbReference>
<feature type="domain" description="Isochorismatase-like" evidence="2">
    <location>
        <begin position="10"/>
        <end position="203"/>
    </location>
</feature>
<evidence type="ECO:0000256" key="1">
    <source>
        <dbReference type="ARBA" id="ARBA00022801"/>
    </source>
</evidence>
<dbReference type="EMBL" id="QQZY01000005">
    <property type="protein sequence ID" value="RDI74152.1"/>
    <property type="molecule type" value="Genomic_DNA"/>
</dbReference>
<protein>
    <submittedName>
        <fullName evidence="3">Nicotinamidase-related amidase</fullName>
    </submittedName>
</protein>
<dbReference type="PANTHER" id="PTHR43540">
    <property type="entry name" value="PEROXYUREIDOACRYLATE/UREIDOACRYLATE AMIDOHYDROLASE-RELATED"/>
    <property type="match status" value="1"/>
</dbReference>
<dbReference type="SUPFAM" id="SSF52499">
    <property type="entry name" value="Isochorismatase-like hydrolases"/>
    <property type="match status" value="1"/>
</dbReference>
<gene>
    <name evidence="3" type="ORF">Gocc_2249</name>
</gene>
<accession>A0A7M2YVI8</accession>
<dbReference type="OrthoDB" id="9791276at2"/>
<dbReference type="Proteomes" id="UP000254134">
    <property type="component" value="Unassembled WGS sequence"/>
</dbReference>
<organism evidence="3 4">
    <name type="scientific">Gaiella occulta</name>
    <dbReference type="NCBI Taxonomy" id="1002870"/>
    <lineage>
        <taxon>Bacteria</taxon>
        <taxon>Bacillati</taxon>
        <taxon>Actinomycetota</taxon>
        <taxon>Thermoleophilia</taxon>
        <taxon>Gaiellales</taxon>
        <taxon>Gaiellaceae</taxon>
        <taxon>Gaiella</taxon>
    </lineage>
</organism>
<evidence type="ECO:0000313" key="3">
    <source>
        <dbReference type="EMBL" id="RDI74152.1"/>
    </source>
</evidence>